<gene>
    <name evidence="1" type="ORF">F511_41371</name>
</gene>
<keyword evidence="2" id="KW-1185">Reference proteome</keyword>
<reference evidence="1 2" key="1">
    <citation type="journal article" date="2015" name="Proc. Natl. Acad. Sci. U.S.A.">
        <title>The resurrection genome of Boea hygrometrica: A blueprint for survival of dehydration.</title>
        <authorList>
            <person name="Xiao L."/>
            <person name="Yang G."/>
            <person name="Zhang L."/>
            <person name="Yang X."/>
            <person name="Zhao S."/>
            <person name="Ji Z."/>
            <person name="Zhou Q."/>
            <person name="Hu M."/>
            <person name="Wang Y."/>
            <person name="Chen M."/>
            <person name="Xu Y."/>
            <person name="Jin H."/>
            <person name="Xiao X."/>
            <person name="Hu G."/>
            <person name="Bao F."/>
            <person name="Hu Y."/>
            <person name="Wan P."/>
            <person name="Li L."/>
            <person name="Deng X."/>
            <person name="Kuang T."/>
            <person name="Xiang C."/>
            <person name="Zhu J.K."/>
            <person name="Oliver M.J."/>
            <person name="He Y."/>
        </authorList>
    </citation>
    <scope>NUCLEOTIDE SEQUENCE [LARGE SCALE GENOMIC DNA]</scope>
    <source>
        <strain evidence="2">cv. XS01</strain>
    </source>
</reference>
<sequence length="225" mass="25856">MLLRKFQEAHREIFQSGQPWTAMALQIINLISNAHQISLEKLLKQKKAHGLEWKRPCCAKLFEGEHVDLGAIIARSNTNTRSICWSRYLIKINGLWTPVEGLDRWGKEVAADVRPQMIDPDLDLETVVEAEAVGVNLREKEVAVLVALTEETGDIGLEGTDDWIDLDNLNYRVEDFESEFNGFEYSGYFSYRIQNFRFESIRLDSEAIATDPIVQKVYLRSEHII</sequence>
<organism evidence="1 2">
    <name type="scientific">Dorcoceras hygrometricum</name>
    <dbReference type="NCBI Taxonomy" id="472368"/>
    <lineage>
        <taxon>Eukaryota</taxon>
        <taxon>Viridiplantae</taxon>
        <taxon>Streptophyta</taxon>
        <taxon>Embryophyta</taxon>
        <taxon>Tracheophyta</taxon>
        <taxon>Spermatophyta</taxon>
        <taxon>Magnoliopsida</taxon>
        <taxon>eudicotyledons</taxon>
        <taxon>Gunneridae</taxon>
        <taxon>Pentapetalae</taxon>
        <taxon>asterids</taxon>
        <taxon>lamiids</taxon>
        <taxon>Lamiales</taxon>
        <taxon>Gesneriaceae</taxon>
        <taxon>Didymocarpoideae</taxon>
        <taxon>Trichosporeae</taxon>
        <taxon>Loxocarpinae</taxon>
        <taxon>Dorcoceras</taxon>
    </lineage>
</organism>
<dbReference type="AlphaFoldDB" id="A0A2Z7C436"/>
<accession>A0A2Z7C436</accession>
<proteinExistence type="predicted"/>
<evidence type="ECO:0000313" key="2">
    <source>
        <dbReference type="Proteomes" id="UP000250235"/>
    </source>
</evidence>
<dbReference type="Proteomes" id="UP000250235">
    <property type="component" value="Unassembled WGS sequence"/>
</dbReference>
<name>A0A2Z7C436_9LAMI</name>
<dbReference type="EMBL" id="KQ999573">
    <property type="protein sequence ID" value="KZV41269.1"/>
    <property type="molecule type" value="Genomic_DNA"/>
</dbReference>
<protein>
    <submittedName>
        <fullName evidence="1">Uncharacterized protein</fullName>
    </submittedName>
</protein>
<evidence type="ECO:0000313" key="1">
    <source>
        <dbReference type="EMBL" id="KZV41269.1"/>
    </source>
</evidence>